<proteinExistence type="predicted"/>
<dbReference type="GeneID" id="63763294"/>
<evidence type="ECO:0000313" key="2">
    <source>
        <dbReference type="EMBL" id="OJJ58393.1"/>
    </source>
</evidence>
<keyword evidence="1" id="KW-1133">Transmembrane helix</keyword>
<accession>A0A1L9TGH3</accession>
<evidence type="ECO:0000313" key="3">
    <source>
        <dbReference type="Proteomes" id="UP000184356"/>
    </source>
</evidence>
<keyword evidence="3" id="KW-1185">Reference proteome</keyword>
<evidence type="ECO:0000256" key="1">
    <source>
        <dbReference type="SAM" id="Phobius"/>
    </source>
</evidence>
<dbReference type="OrthoDB" id="5242705at2759"/>
<name>A0A1L9TGH3_9EURO</name>
<feature type="transmembrane region" description="Helical" evidence="1">
    <location>
        <begin position="95"/>
        <end position="118"/>
    </location>
</feature>
<keyword evidence="1" id="KW-0812">Transmembrane</keyword>
<sequence>MAFCPITTYDLRKYLEGESVMPYMAFNLSTWISDSVAEGGRLLPENPAAGKVVSDGLESVVGAVAASLTKAAISASNYTVLGTVYTSEVYIDVDWIWLLLPAALITFGTLFLVLTVLTNRRQRLHPWKSSMLAVLFHGLSNMETEGMMNGRSTVGQMEKTAQNIQVRLRTVDQRRGLMLDQS</sequence>
<dbReference type="Proteomes" id="UP000184356">
    <property type="component" value="Unassembled WGS sequence"/>
</dbReference>
<keyword evidence="1" id="KW-0472">Membrane</keyword>
<protein>
    <submittedName>
        <fullName evidence="2">Uncharacterized protein</fullName>
    </submittedName>
</protein>
<dbReference type="EMBL" id="KV878587">
    <property type="protein sequence ID" value="OJJ58393.1"/>
    <property type="molecule type" value="Genomic_DNA"/>
</dbReference>
<gene>
    <name evidence="2" type="ORF">ASPSYDRAFT_46411</name>
</gene>
<organism evidence="2 3">
    <name type="scientific">Aspergillus sydowii CBS 593.65</name>
    <dbReference type="NCBI Taxonomy" id="1036612"/>
    <lineage>
        <taxon>Eukaryota</taxon>
        <taxon>Fungi</taxon>
        <taxon>Dikarya</taxon>
        <taxon>Ascomycota</taxon>
        <taxon>Pezizomycotina</taxon>
        <taxon>Eurotiomycetes</taxon>
        <taxon>Eurotiomycetidae</taxon>
        <taxon>Eurotiales</taxon>
        <taxon>Aspergillaceae</taxon>
        <taxon>Aspergillus</taxon>
        <taxon>Aspergillus subgen. Nidulantes</taxon>
    </lineage>
</organism>
<dbReference type="PANTHER" id="PTHR35394">
    <property type="entry name" value="DUF3176 DOMAIN-CONTAINING PROTEIN"/>
    <property type="match status" value="1"/>
</dbReference>
<reference evidence="3" key="1">
    <citation type="journal article" date="2017" name="Genome Biol.">
        <title>Comparative genomics reveals high biological diversity and specific adaptations in the industrially and medically important fungal genus Aspergillus.</title>
        <authorList>
            <person name="de Vries R.P."/>
            <person name="Riley R."/>
            <person name="Wiebenga A."/>
            <person name="Aguilar-Osorio G."/>
            <person name="Amillis S."/>
            <person name="Uchima C.A."/>
            <person name="Anderluh G."/>
            <person name="Asadollahi M."/>
            <person name="Askin M."/>
            <person name="Barry K."/>
            <person name="Battaglia E."/>
            <person name="Bayram O."/>
            <person name="Benocci T."/>
            <person name="Braus-Stromeyer S.A."/>
            <person name="Caldana C."/>
            <person name="Canovas D."/>
            <person name="Cerqueira G.C."/>
            <person name="Chen F."/>
            <person name="Chen W."/>
            <person name="Choi C."/>
            <person name="Clum A."/>
            <person name="Dos Santos R.A."/>
            <person name="Damasio A.R."/>
            <person name="Diallinas G."/>
            <person name="Emri T."/>
            <person name="Fekete E."/>
            <person name="Flipphi M."/>
            <person name="Freyberg S."/>
            <person name="Gallo A."/>
            <person name="Gournas C."/>
            <person name="Habgood R."/>
            <person name="Hainaut M."/>
            <person name="Harispe M.L."/>
            <person name="Henrissat B."/>
            <person name="Hilden K.S."/>
            <person name="Hope R."/>
            <person name="Hossain A."/>
            <person name="Karabika E."/>
            <person name="Karaffa L."/>
            <person name="Karanyi Z."/>
            <person name="Krasevec N."/>
            <person name="Kuo A."/>
            <person name="Kusch H."/>
            <person name="LaButti K."/>
            <person name="Lagendijk E.L."/>
            <person name="Lapidus A."/>
            <person name="Levasseur A."/>
            <person name="Lindquist E."/>
            <person name="Lipzen A."/>
            <person name="Logrieco A.F."/>
            <person name="MacCabe A."/>
            <person name="Maekelae M.R."/>
            <person name="Malavazi I."/>
            <person name="Melin P."/>
            <person name="Meyer V."/>
            <person name="Mielnichuk N."/>
            <person name="Miskei M."/>
            <person name="Molnar A.P."/>
            <person name="Mule G."/>
            <person name="Ngan C.Y."/>
            <person name="Orejas M."/>
            <person name="Orosz E."/>
            <person name="Ouedraogo J.P."/>
            <person name="Overkamp K.M."/>
            <person name="Park H.-S."/>
            <person name="Perrone G."/>
            <person name="Piumi F."/>
            <person name="Punt P.J."/>
            <person name="Ram A.F."/>
            <person name="Ramon A."/>
            <person name="Rauscher S."/>
            <person name="Record E."/>
            <person name="Riano-Pachon D.M."/>
            <person name="Robert V."/>
            <person name="Roehrig J."/>
            <person name="Ruller R."/>
            <person name="Salamov A."/>
            <person name="Salih N.S."/>
            <person name="Samson R.A."/>
            <person name="Sandor E."/>
            <person name="Sanguinetti M."/>
            <person name="Schuetze T."/>
            <person name="Sepcic K."/>
            <person name="Shelest E."/>
            <person name="Sherlock G."/>
            <person name="Sophianopoulou V."/>
            <person name="Squina F.M."/>
            <person name="Sun H."/>
            <person name="Susca A."/>
            <person name="Todd R.B."/>
            <person name="Tsang A."/>
            <person name="Unkles S.E."/>
            <person name="van de Wiele N."/>
            <person name="van Rossen-Uffink D."/>
            <person name="Oliveira J.V."/>
            <person name="Vesth T.C."/>
            <person name="Visser J."/>
            <person name="Yu J.-H."/>
            <person name="Zhou M."/>
            <person name="Andersen M.R."/>
            <person name="Archer D.B."/>
            <person name="Baker S.E."/>
            <person name="Benoit I."/>
            <person name="Brakhage A.A."/>
            <person name="Braus G.H."/>
            <person name="Fischer R."/>
            <person name="Frisvad J.C."/>
            <person name="Goldman G.H."/>
            <person name="Houbraken J."/>
            <person name="Oakley B."/>
            <person name="Pocsi I."/>
            <person name="Scazzocchio C."/>
            <person name="Seiboth B."/>
            <person name="vanKuyk P.A."/>
            <person name="Wortman J."/>
            <person name="Dyer P.S."/>
            <person name="Grigoriev I.V."/>
        </authorList>
    </citation>
    <scope>NUCLEOTIDE SEQUENCE [LARGE SCALE GENOMIC DNA]</scope>
    <source>
        <strain evidence="3">CBS 593.65</strain>
    </source>
</reference>
<dbReference type="VEuPathDB" id="FungiDB:ASPSYDRAFT_46411"/>
<dbReference type="PANTHER" id="PTHR35394:SF5">
    <property type="entry name" value="DUF3176 DOMAIN-CONTAINING PROTEIN"/>
    <property type="match status" value="1"/>
</dbReference>
<dbReference type="RefSeq" id="XP_040702199.1">
    <property type="nucleotide sequence ID" value="XM_040847221.1"/>
</dbReference>
<dbReference type="AlphaFoldDB" id="A0A1L9TGH3"/>